<name>A0A5E4NCE3_9HEMI</name>
<reference evidence="2 3" key="1">
    <citation type="submission" date="2019-08" db="EMBL/GenBank/DDBJ databases">
        <authorList>
            <person name="Alioto T."/>
            <person name="Alioto T."/>
            <person name="Gomez Garrido J."/>
        </authorList>
    </citation>
    <scope>NUCLEOTIDE SEQUENCE [LARGE SCALE GENOMIC DNA]</scope>
</reference>
<sequence>MGDIGEVLRDVSDLSPEDLRKQNRNLQKFLVKVIDLLKEKTDRCVTQEKHVEALTLQTNSLKEVVDITKHMLAIRNTEVKRMTEDLDSLQAKINEERARHSAIIEKMNLAAKLNDELRSEYKQQSERFENMRVKYDEKCSILTEENKRLQDAAPGETTQ</sequence>
<organism evidence="2 3">
    <name type="scientific">Cinara cedri</name>
    <dbReference type="NCBI Taxonomy" id="506608"/>
    <lineage>
        <taxon>Eukaryota</taxon>
        <taxon>Metazoa</taxon>
        <taxon>Ecdysozoa</taxon>
        <taxon>Arthropoda</taxon>
        <taxon>Hexapoda</taxon>
        <taxon>Insecta</taxon>
        <taxon>Pterygota</taxon>
        <taxon>Neoptera</taxon>
        <taxon>Paraneoptera</taxon>
        <taxon>Hemiptera</taxon>
        <taxon>Sternorrhyncha</taxon>
        <taxon>Aphidomorpha</taxon>
        <taxon>Aphidoidea</taxon>
        <taxon>Aphididae</taxon>
        <taxon>Lachninae</taxon>
        <taxon>Cinara</taxon>
    </lineage>
</organism>
<dbReference type="Proteomes" id="UP000325440">
    <property type="component" value="Unassembled WGS sequence"/>
</dbReference>
<dbReference type="EMBL" id="CABPRJ010001900">
    <property type="protein sequence ID" value="VVC40129.1"/>
    <property type="molecule type" value="Genomic_DNA"/>
</dbReference>
<feature type="coiled-coil region" evidence="1">
    <location>
        <begin position="72"/>
        <end position="152"/>
    </location>
</feature>
<evidence type="ECO:0000313" key="2">
    <source>
        <dbReference type="EMBL" id="VVC40129.1"/>
    </source>
</evidence>
<evidence type="ECO:0000256" key="1">
    <source>
        <dbReference type="SAM" id="Coils"/>
    </source>
</evidence>
<dbReference type="AlphaFoldDB" id="A0A5E4NCE3"/>
<protein>
    <submittedName>
        <fullName evidence="2">Uncharacterized protein</fullName>
    </submittedName>
</protein>
<proteinExistence type="predicted"/>
<keyword evidence="1" id="KW-0175">Coiled coil</keyword>
<dbReference type="OrthoDB" id="6620016at2759"/>
<evidence type="ECO:0000313" key="3">
    <source>
        <dbReference type="Proteomes" id="UP000325440"/>
    </source>
</evidence>
<keyword evidence="3" id="KW-1185">Reference proteome</keyword>
<accession>A0A5E4NCE3</accession>
<gene>
    <name evidence="2" type="ORF">CINCED_3A011075</name>
</gene>